<sequence length="92" mass="10371">MLEKEGNRFIIPLVVNTLHRDFLCGQIIGIKNLGLDRYSFPDMAAAAQRFGAFVMTQLQARMQVGMDPNQEDFFYRLQNGKDLETGGGLSML</sequence>
<protein>
    <recommendedName>
        <fullName evidence="3">GAF domain-containing protein</fullName>
    </recommendedName>
</protein>
<dbReference type="EMBL" id="JBHFEH010000008">
    <property type="protein sequence ID" value="KAL2056296.1"/>
    <property type="molecule type" value="Genomic_DNA"/>
</dbReference>
<proteinExistence type="predicted"/>
<comment type="caution">
    <text evidence="1">The sequence shown here is derived from an EMBL/GenBank/DDBJ whole genome shotgun (WGS) entry which is preliminary data.</text>
</comment>
<evidence type="ECO:0000313" key="2">
    <source>
        <dbReference type="Proteomes" id="UP001590951"/>
    </source>
</evidence>
<evidence type="ECO:0000313" key="1">
    <source>
        <dbReference type="EMBL" id="KAL2056296.1"/>
    </source>
</evidence>
<accession>A0ABR4BHH5</accession>
<dbReference type="Proteomes" id="UP001590951">
    <property type="component" value="Unassembled WGS sequence"/>
</dbReference>
<keyword evidence="2" id="KW-1185">Reference proteome</keyword>
<organism evidence="1 2">
    <name type="scientific">Lepraria finkii</name>
    <dbReference type="NCBI Taxonomy" id="1340010"/>
    <lineage>
        <taxon>Eukaryota</taxon>
        <taxon>Fungi</taxon>
        <taxon>Dikarya</taxon>
        <taxon>Ascomycota</taxon>
        <taxon>Pezizomycotina</taxon>
        <taxon>Lecanoromycetes</taxon>
        <taxon>OSLEUM clade</taxon>
        <taxon>Lecanoromycetidae</taxon>
        <taxon>Lecanorales</taxon>
        <taxon>Lecanorineae</taxon>
        <taxon>Stereocaulaceae</taxon>
        <taxon>Lepraria</taxon>
    </lineage>
</organism>
<reference evidence="1 2" key="1">
    <citation type="submission" date="2024-09" db="EMBL/GenBank/DDBJ databases">
        <title>Rethinking Asexuality: The Enigmatic Case of Functional Sexual Genes in Lepraria (Stereocaulaceae).</title>
        <authorList>
            <person name="Doellman M."/>
            <person name="Sun Y."/>
            <person name="Barcenas-Pena A."/>
            <person name="Lumbsch H.T."/>
            <person name="Grewe F."/>
        </authorList>
    </citation>
    <scope>NUCLEOTIDE SEQUENCE [LARGE SCALE GENOMIC DNA]</scope>
    <source>
        <strain evidence="1 2">Grewe 0041</strain>
    </source>
</reference>
<evidence type="ECO:0008006" key="3">
    <source>
        <dbReference type="Google" id="ProtNLM"/>
    </source>
</evidence>
<name>A0ABR4BHH5_9LECA</name>
<gene>
    <name evidence="1" type="ORF">ABVK25_003319</name>
</gene>